<dbReference type="Proteomes" id="UP000024635">
    <property type="component" value="Unassembled WGS sequence"/>
</dbReference>
<sequence length="75" mass="8628">MSTPNQSNNSNFRSFSIKRRHKNIDHDELSYYSISAMYRNSIHSNSDFSKVESSQMSLEPIVHSQNSIGFRVNSS</sequence>
<evidence type="ECO:0000313" key="1">
    <source>
        <dbReference type="EMBL" id="EYB87243.1"/>
    </source>
</evidence>
<name>A0A016S9A3_9BILA</name>
<dbReference type="EMBL" id="JARK01001602">
    <property type="protein sequence ID" value="EYB87243.1"/>
    <property type="molecule type" value="Genomic_DNA"/>
</dbReference>
<reference evidence="2" key="1">
    <citation type="journal article" date="2015" name="Nat. Genet.">
        <title>The genome and transcriptome of the zoonotic hookworm Ancylostoma ceylanicum identify infection-specific gene families.</title>
        <authorList>
            <person name="Schwarz E.M."/>
            <person name="Hu Y."/>
            <person name="Antoshechkin I."/>
            <person name="Miller M.M."/>
            <person name="Sternberg P.W."/>
            <person name="Aroian R.V."/>
        </authorList>
    </citation>
    <scope>NUCLEOTIDE SEQUENCE</scope>
    <source>
        <strain evidence="2">HY135</strain>
    </source>
</reference>
<organism evidence="1 2">
    <name type="scientific">Ancylostoma ceylanicum</name>
    <dbReference type="NCBI Taxonomy" id="53326"/>
    <lineage>
        <taxon>Eukaryota</taxon>
        <taxon>Metazoa</taxon>
        <taxon>Ecdysozoa</taxon>
        <taxon>Nematoda</taxon>
        <taxon>Chromadorea</taxon>
        <taxon>Rhabditida</taxon>
        <taxon>Rhabditina</taxon>
        <taxon>Rhabditomorpha</taxon>
        <taxon>Strongyloidea</taxon>
        <taxon>Ancylostomatidae</taxon>
        <taxon>Ancylostomatinae</taxon>
        <taxon>Ancylostoma</taxon>
    </lineage>
</organism>
<comment type="caution">
    <text evidence="1">The sequence shown here is derived from an EMBL/GenBank/DDBJ whole genome shotgun (WGS) entry which is preliminary data.</text>
</comment>
<evidence type="ECO:0000313" key="2">
    <source>
        <dbReference type="Proteomes" id="UP000024635"/>
    </source>
</evidence>
<accession>A0A016S9A3</accession>
<protein>
    <submittedName>
        <fullName evidence="1">Uncharacterized protein</fullName>
    </submittedName>
</protein>
<keyword evidence="2" id="KW-1185">Reference proteome</keyword>
<dbReference type="AlphaFoldDB" id="A0A016S9A3"/>
<gene>
    <name evidence="1" type="primary">Acey_s0266.g707</name>
    <name evidence="1" type="ORF">Y032_0266g707</name>
</gene>
<proteinExistence type="predicted"/>